<keyword evidence="3" id="KW-1185">Reference proteome</keyword>
<dbReference type="AlphaFoldDB" id="A0A811S100"/>
<evidence type="ECO:0000313" key="3">
    <source>
        <dbReference type="Proteomes" id="UP000604825"/>
    </source>
</evidence>
<comment type="caution">
    <text evidence="2">The sequence shown here is derived from an EMBL/GenBank/DDBJ whole genome shotgun (WGS) entry which is preliminary data.</text>
</comment>
<dbReference type="EMBL" id="CAJGYO010000017">
    <property type="protein sequence ID" value="CAD6334733.1"/>
    <property type="molecule type" value="Genomic_DNA"/>
</dbReference>
<protein>
    <submittedName>
        <fullName evidence="2">Uncharacterized protein</fullName>
    </submittedName>
</protein>
<feature type="region of interest" description="Disordered" evidence="1">
    <location>
        <begin position="46"/>
        <end position="74"/>
    </location>
</feature>
<organism evidence="2 3">
    <name type="scientific">Miscanthus lutarioriparius</name>
    <dbReference type="NCBI Taxonomy" id="422564"/>
    <lineage>
        <taxon>Eukaryota</taxon>
        <taxon>Viridiplantae</taxon>
        <taxon>Streptophyta</taxon>
        <taxon>Embryophyta</taxon>
        <taxon>Tracheophyta</taxon>
        <taxon>Spermatophyta</taxon>
        <taxon>Magnoliopsida</taxon>
        <taxon>Liliopsida</taxon>
        <taxon>Poales</taxon>
        <taxon>Poaceae</taxon>
        <taxon>PACMAD clade</taxon>
        <taxon>Panicoideae</taxon>
        <taxon>Andropogonodae</taxon>
        <taxon>Andropogoneae</taxon>
        <taxon>Saccharinae</taxon>
        <taxon>Miscanthus</taxon>
    </lineage>
</organism>
<reference evidence="2" key="1">
    <citation type="submission" date="2020-10" db="EMBL/GenBank/DDBJ databases">
        <authorList>
            <person name="Han B."/>
            <person name="Lu T."/>
            <person name="Zhao Q."/>
            <person name="Huang X."/>
            <person name="Zhao Y."/>
        </authorList>
    </citation>
    <scope>NUCLEOTIDE SEQUENCE</scope>
</reference>
<name>A0A811S100_9POAL</name>
<sequence length="86" mass="8912">MSANSAAFAARLDGNSSASTCCSHADAETSLAVVFRVMSLEPLGGEAEAEQELLSKQEPPSKSETPPRAVSVHGAKVLAVARKNGW</sequence>
<accession>A0A811S100</accession>
<evidence type="ECO:0000256" key="1">
    <source>
        <dbReference type="SAM" id="MobiDB-lite"/>
    </source>
</evidence>
<gene>
    <name evidence="2" type="ORF">NCGR_LOCUS58831</name>
</gene>
<proteinExistence type="predicted"/>
<evidence type="ECO:0000313" key="2">
    <source>
        <dbReference type="EMBL" id="CAD6334733.1"/>
    </source>
</evidence>
<dbReference type="Proteomes" id="UP000604825">
    <property type="component" value="Unassembled WGS sequence"/>
</dbReference>